<protein>
    <recommendedName>
        <fullName evidence="7">Rhodopsin domain-containing protein</fullName>
    </recommendedName>
</protein>
<comment type="similarity">
    <text evidence="5">Belongs to the SAT4 family.</text>
</comment>
<keyword evidence="9" id="KW-1185">Reference proteome</keyword>
<reference evidence="8" key="1">
    <citation type="journal article" date="2020" name="Stud. Mycol.">
        <title>101 Dothideomycetes genomes: a test case for predicting lifestyles and emergence of pathogens.</title>
        <authorList>
            <person name="Haridas S."/>
            <person name="Albert R."/>
            <person name="Binder M."/>
            <person name="Bloem J."/>
            <person name="Labutti K."/>
            <person name="Salamov A."/>
            <person name="Andreopoulos B."/>
            <person name="Baker S."/>
            <person name="Barry K."/>
            <person name="Bills G."/>
            <person name="Bluhm B."/>
            <person name="Cannon C."/>
            <person name="Castanera R."/>
            <person name="Culley D."/>
            <person name="Daum C."/>
            <person name="Ezra D."/>
            <person name="Gonzalez J."/>
            <person name="Henrissat B."/>
            <person name="Kuo A."/>
            <person name="Liang C."/>
            <person name="Lipzen A."/>
            <person name="Lutzoni F."/>
            <person name="Magnuson J."/>
            <person name="Mondo S."/>
            <person name="Nolan M."/>
            <person name="Ohm R."/>
            <person name="Pangilinan J."/>
            <person name="Park H.-J."/>
            <person name="Ramirez L."/>
            <person name="Alfaro M."/>
            <person name="Sun H."/>
            <person name="Tritt A."/>
            <person name="Yoshinaga Y."/>
            <person name="Zwiers L.-H."/>
            <person name="Turgeon B."/>
            <person name="Goodwin S."/>
            <person name="Spatafora J."/>
            <person name="Crous P."/>
            <person name="Grigoriev I."/>
        </authorList>
    </citation>
    <scope>NUCLEOTIDE SEQUENCE</scope>
    <source>
        <strain evidence="8">CBS 113818</strain>
    </source>
</reference>
<feature type="transmembrane region" description="Helical" evidence="6">
    <location>
        <begin position="91"/>
        <end position="116"/>
    </location>
</feature>
<feature type="transmembrane region" description="Helical" evidence="6">
    <location>
        <begin position="20"/>
        <end position="38"/>
    </location>
</feature>
<proteinExistence type="inferred from homology"/>
<feature type="transmembrane region" description="Helical" evidence="6">
    <location>
        <begin position="222"/>
        <end position="247"/>
    </location>
</feature>
<evidence type="ECO:0000259" key="7">
    <source>
        <dbReference type="Pfam" id="PF20684"/>
    </source>
</evidence>
<dbReference type="InterPro" id="IPR052337">
    <property type="entry name" value="SAT4-like"/>
</dbReference>
<evidence type="ECO:0000313" key="9">
    <source>
        <dbReference type="Proteomes" id="UP000799424"/>
    </source>
</evidence>
<feature type="transmembrane region" description="Helical" evidence="6">
    <location>
        <begin position="189"/>
        <end position="210"/>
    </location>
</feature>
<evidence type="ECO:0000256" key="2">
    <source>
        <dbReference type="ARBA" id="ARBA00022692"/>
    </source>
</evidence>
<organism evidence="8 9">
    <name type="scientific">Ophiobolus disseminans</name>
    <dbReference type="NCBI Taxonomy" id="1469910"/>
    <lineage>
        <taxon>Eukaryota</taxon>
        <taxon>Fungi</taxon>
        <taxon>Dikarya</taxon>
        <taxon>Ascomycota</taxon>
        <taxon>Pezizomycotina</taxon>
        <taxon>Dothideomycetes</taxon>
        <taxon>Pleosporomycetidae</taxon>
        <taxon>Pleosporales</taxon>
        <taxon>Pleosporineae</taxon>
        <taxon>Phaeosphaeriaceae</taxon>
        <taxon>Ophiobolus</taxon>
    </lineage>
</organism>
<dbReference type="PANTHER" id="PTHR33048:SF47">
    <property type="entry name" value="INTEGRAL MEMBRANE PROTEIN-RELATED"/>
    <property type="match status" value="1"/>
</dbReference>
<dbReference type="EMBL" id="MU006217">
    <property type="protein sequence ID" value="KAF2832686.1"/>
    <property type="molecule type" value="Genomic_DNA"/>
</dbReference>
<dbReference type="InterPro" id="IPR049326">
    <property type="entry name" value="Rhodopsin_dom_fungi"/>
</dbReference>
<dbReference type="Pfam" id="PF20684">
    <property type="entry name" value="Fung_rhodopsin"/>
    <property type="match status" value="1"/>
</dbReference>
<keyword evidence="2 6" id="KW-0812">Transmembrane</keyword>
<evidence type="ECO:0000256" key="4">
    <source>
        <dbReference type="ARBA" id="ARBA00023136"/>
    </source>
</evidence>
<evidence type="ECO:0000256" key="6">
    <source>
        <dbReference type="SAM" id="Phobius"/>
    </source>
</evidence>
<name>A0A6A7AHJ4_9PLEO</name>
<feature type="transmembrane region" description="Helical" evidence="6">
    <location>
        <begin position="136"/>
        <end position="158"/>
    </location>
</feature>
<dbReference type="PANTHER" id="PTHR33048">
    <property type="entry name" value="PTH11-LIKE INTEGRAL MEMBRANE PROTEIN (AFU_ORTHOLOGUE AFUA_5G11245)"/>
    <property type="match status" value="1"/>
</dbReference>
<evidence type="ECO:0000313" key="8">
    <source>
        <dbReference type="EMBL" id="KAF2832686.1"/>
    </source>
</evidence>
<evidence type="ECO:0000256" key="3">
    <source>
        <dbReference type="ARBA" id="ARBA00022989"/>
    </source>
</evidence>
<sequence>MSSALWGAQSLVSREAFLRVSWSGFGLATICIIGRLATRLKVFKRLFIDDYSVLLAWCCSLIFSVVWQIQSEHVYAAILRMIGRVPMDSSYLLYFNDFIIVQSPSTICQNLGLWFVKFSFMFFFWKMSNQIRKQRLLWWAVMTYVSITLPIALAMAPWSCFDSRRGLVTLVERCSNSDMGRFIMVAFKVQAVLDITTEVAILTIPFTILWQVRLDFRRKFGLGALFALTVSIILCVITRTIIVQMTAVGPYVDIMSVYLWYKIELDTAIIVACLASYRALFTTQRPHRPLLYSSHGSSAKPLRNNKSDSILLRSLTGGNELPAIPGKIHVKSEYVVTNDIAVLDRVV</sequence>
<keyword evidence="3 6" id="KW-1133">Transmembrane helix</keyword>
<evidence type="ECO:0000256" key="5">
    <source>
        <dbReference type="ARBA" id="ARBA00038359"/>
    </source>
</evidence>
<dbReference type="OrthoDB" id="444631at2759"/>
<comment type="subcellular location">
    <subcellularLocation>
        <location evidence="1">Membrane</location>
        <topology evidence="1">Multi-pass membrane protein</topology>
    </subcellularLocation>
</comment>
<feature type="domain" description="Rhodopsin" evidence="7">
    <location>
        <begin position="35"/>
        <end position="282"/>
    </location>
</feature>
<keyword evidence="4 6" id="KW-0472">Membrane</keyword>
<accession>A0A6A7AHJ4</accession>
<dbReference type="GO" id="GO:0016020">
    <property type="term" value="C:membrane"/>
    <property type="evidence" value="ECO:0007669"/>
    <property type="project" value="UniProtKB-SubCell"/>
</dbReference>
<feature type="transmembrane region" description="Helical" evidence="6">
    <location>
        <begin position="259"/>
        <end position="280"/>
    </location>
</feature>
<gene>
    <name evidence="8" type="ORF">CC86DRAFT_401435</name>
</gene>
<dbReference type="Proteomes" id="UP000799424">
    <property type="component" value="Unassembled WGS sequence"/>
</dbReference>
<evidence type="ECO:0000256" key="1">
    <source>
        <dbReference type="ARBA" id="ARBA00004141"/>
    </source>
</evidence>
<feature type="transmembrane region" description="Helical" evidence="6">
    <location>
        <begin position="50"/>
        <end position="71"/>
    </location>
</feature>
<dbReference type="AlphaFoldDB" id="A0A6A7AHJ4"/>